<accession>A0AAD6JUK8</accession>
<gene>
    <name evidence="1" type="ORF">OIU84_008149</name>
</gene>
<reference evidence="1 2" key="1">
    <citation type="journal article" date="2023" name="Int. J. Mol. Sci.">
        <title>De Novo Assembly and Annotation of 11 Diverse Shrub Willow (Salix) Genomes Reveals Novel Gene Organization in Sex-Linked Regions.</title>
        <authorList>
            <person name="Hyden B."/>
            <person name="Feng K."/>
            <person name="Yates T.B."/>
            <person name="Jawdy S."/>
            <person name="Cereghino C."/>
            <person name="Smart L.B."/>
            <person name="Muchero W."/>
        </authorList>
    </citation>
    <scope>NUCLEOTIDE SEQUENCE [LARGE SCALE GENOMIC DNA]</scope>
    <source>
        <tissue evidence="1">Shoot tip</tissue>
    </source>
</reference>
<proteinExistence type="predicted"/>
<dbReference type="AlphaFoldDB" id="A0AAD6JUK8"/>
<dbReference type="EMBL" id="JAPFFJ010000014">
    <property type="protein sequence ID" value="KAJ6411515.1"/>
    <property type="molecule type" value="Genomic_DNA"/>
</dbReference>
<evidence type="ECO:0000313" key="2">
    <source>
        <dbReference type="Proteomes" id="UP001162972"/>
    </source>
</evidence>
<evidence type="ECO:0000313" key="1">
    <source>
        <dbReference type="EMBL" id="KAJ6411515.1"/>
    </source>
</evidence>
<sequence length="65" mass="7624">MKRRCPNHWTKGTNKPFFIYFSSENRSGSFSFYTQFKIEFVFMLAISDVNSSGRPPFLRVPPPTQ</sequence>
<name>A0AAD6JUK8_9ROSI</name>
<protein>
    <submittedName>
        <fullName evidence="1">Uncharacterized protein</fullName>
    </submittedName>
</protein>
<dbReference type="Proteomes" id="UP001162972">
    <property type="component" value="Chromosome 15Z"/>
</dbReference>
<comment type="caution">
    <text evidence="1">The sequence shown here is derived from an EMBL/GenBank/DDBJ whole genome shotgun (WGS) entry which is preliminary data.</text>
</comment>
<organism evidence="1 2">
    <name type="scientific">Salix udensis</name>
    <dbReference type="NCBI Taxonomy" id="889485"/>
    <lineage>
        <taxon>Eukaryota</taxon>
        <taxon>Viridiplantae</taxon>
        <taxon>Streptophyta</taxon>
        <taxon>Embryophyta</taxon>
        <taxon>Tracheophyta</taxon>
        <taxon>Spermatophyta</taxon>
        <taxon>Magnoliopsida</taxon>
        <taxon>eudicotyledons</taxon>
        <taxon>Gunneridae</taxon>
        <taxon>Pentapetalae</taxon>
        <taxon>rosids</taxon>
        <taxon>fabids</taxon>
        <taxon>Malpighiales</taxon>
        <taxon>Salicaceae</taxon>
        <taxon>Saliceae</taxon>
        <taxon>Salix</taxon>
    </lineage>
</organism>
<keyword evidence="2" id="KW-1185">Reference proteome</keyword>